<organism evidence="2 3">
    <name type="scientific">Amycolatopsis saalfeldensis</name>
    <dbReference type="NCBI Taxonomy" id="394193"/>
    <lineage>
        <taxon>Bacteria</taxon>
        <taxon>Bacillati</taxon>
        <taxon>Actinomycetota</taxon>
        <taxon>Actinomycetes</taxon>
        <taxon>Pseudonocardiales</taxon>
        <taxon>Pseudonocardiaceae</taxon>
        <taxon>Amycolatopsis</taxon>
    </lineage>
</organism>
<feature type="compositionally biased region" description="Basic and acidic residues" evidence="1">
    <location>
        <begin position="204"/>
        <end position="214"/>
    </location>
</feature>
<reference evidence="2 3" key="1">
    <citation type="submission" date="2016-10" db="EMBL/GenBank/DDBJ databases">
        <authorList>
            <person name="de Groot N.N."/>
        </authorList>
    </citation>
    <scope>NUCLEOTIDE SEQUENCE [LARGE SCALE GENOMIC DNA]</scope>
    <source>
        <strain evidence="2 3">DSM 44993</strain>
    </source>
</reference>
<protein>
    <submittedName>
        <fullName evidence="2">Uncharacterized protein</fullName>
    </submittedName>
</protein>
<accession>A0A1H8YQK6</accession>
<proteinExistence type="predicted"/>
<evidence type="ECO:0000256" key="1">
    <source>
        <dbReference type="SAM" id="MobiDB-lite"/>
    </source>
</evidence>
<sequence>MIGVDRTISLFSAEASGPGLPDLAGLLCGQGQITGFGRTAARLSVVVEEPWRAHVLARECRRRGADAQVAVAECGSPQVRTSFRVDLLPLALRWLRAGCTGPAEDDSGKAVPDGFRLSGAMLRMWALASGRPGPSGYLLGVDPLAPRMHEGLLAALAPLGVHARLLGPKAEAPAVRVNGRRRLDSLVELIGEPPTGAEAAWPDLNRDPNPDRESGLSGSEDCAEDAVRERASDGDEESGEKDGRAGGSRRGAAARGRRAPGEDDGAQNGKTARDGSRAEGDRRRGRRGEGSRRARAVGRAEGDPRRDQSDESPLQYLLGVAG</sequence>
<feature type="compositionally biased region" description="Basic and acidic residues" evidence="1">
    <location>
        <begin position="271"/>
        <end position="309"/>
    </location>
</feature>
<dbReference type="AlphaFoldDB" id="A0A1H8YQK6"/>
<dbReference type="STRING" id="394193.SAMN04489732_1507"/>
<dbReference type="Proteomes" id="UP000198582">
    <property type="component" value="Unassembled WGS sequence"/>
</dbReference>
<dbReference type="EMBL" id="FOEF01000050">
    <property type="protein sequence ID" value="SEP54494.1"/>
    <property type="molecule type" value="Genomic_DNA"/>
</dbReference>
<evidence type="ECO:0000313" key="3">
    <source>
        <dbReference type="Proteomes" id="UP000198582"/>
    </source>
</evidence>
<gene>
    <name evidence="2" type="ORF">SAMN04489732_1507</name>
</gene>
<name>A0A1H8YQK6_9PSEU</name>
<keyword evidence="3" id="KW-1185">Reference proteome</keyword>
<feature type="region of interest" description="Disordered" evidence="1">
    <location>
        <begin position="194"/>
        <end position="322"/>
    </location>
</feature>
<evidence type="ECO:0000313" key="2">
    <source>
        <dbReference type="EMBL" id="SEP54494.1"/>
    </source>
</evidence>